<evidence type="ECO:0000256" key="14">
    <source>
        <dbReference type="SAM" id="MobiDB-lite"/>
    </source>
</evidence>
<feature type="transmembrane region" description="Helical" evidence="13">
    <location>
        <begin position="201"/>
        <end position="222"/>
    </location>
</feature>
<feature type="transmembrane region" description="Helical" evidence="13">
    <location>
        <begin position="62"/>
        <end position="80"/>
    </location>
</feature>
<evidence type="ECO:0000256" key="5">
    <source>
        <dbReference type="ARBA" id="ARBA00022692"/>
    </source>
</evidence>
<dbReference type="Pfam" id="PF00027">
    <property type="entry name" value="cNMP_binding"/>
    <property type="match status" value="1"/>
</dbReference>
<proteinExistence type="inferred from homology"/>
<comment type="similarity">
    <text evidence="2 13">Belongs to the potassium channel family. Plant (TC 1.A.1.4) subfamily.</text>
</comment>
<dbReference type="FunFam" id="2.60.120.10:FF:000074">
    <property type="entry name" value="Potassium channel KAT2"/>
    <property type="match status" value="1"/>
</dbReference>
<dbReference type="InterPro" id="IPR003938">
    <property type="entry name" value="K_chnl_volt-dep_EAG/ELK/ERG"/>
</dbReference>
<dbReference type="InterPro" id="IPR045319">
    <property type="entry name" value="KAT/AKT"/>
</dbReference>
<comment type="caution">
    <text evidence="13">Lacks conserved residue(s) required for the propagation of feature annotation.</text>
</comment>
<comment type="subcellular location">
    <subcellularLocation>
        <location evidence="1 13">Membrane</location>
        <topology evidence="1 13">Multi-pass membrane protein</topology>
    </subcellularLocation>
</comment>
<accession>A0A6J1CJ81</accession>
<evidence type="ECO:0000256" key="13">
    <source>
        <dbReference type="RuleBase" id="RU369015"/>
    </source>
</evidence>
<keyword evidence="9 13" id="KW-1133">Transmembrane helix</keyword>
<evidence type="ECO:0000259" key="15">
    <source>
        <dbReference type="PROSITE" id="PS50042"/>
    </source>
</evidence>
<dbReference type="KEGG" id="mcha:111011488"/>
<evidence type="ECO:0000256" key="7">
    <source>
        <dbReference type="ARBA" id="ARBA00022882"/>
    </source>
</evidence>
<protein>
    <recommendedName>
        <fullName evidence="13">Potassium channel</fullName>
    </recommendedName>
</protein>
<comment type="function">
    <text evidence="13">Potassium channel.</text>
</comment>
<dbReference type="InterPro" id="IPR014710">
    <property type="entry name" value="RmlC-like_jellyroll"/>
</dbReference>
<feature type="domain" description="KHA" evidence="16">
    <location>
        <begin position="562"/>
        <end position="631"/>
    </location>
</feature>
<evidence type="ECO:0000313" key="18">
    <source>
        <dbReference type="RefSeq" id="XP_022140963.1"/>
    </source>
</evidence>
<dbReference type="PROSITE" id="PS51490">
    <property type="entry name" value="KHA"/>
    <property type="match status" value="1"/>
</dbReference>
<reference evidence="18" key="1">
    <citation type="submission" date="2025-08" db="UniProtKB">
        <authorList>
            <consortium name="RefSeq"/>
        </authorList>
    </citation>
    <scope>IDENTIFICATION</scope>
    <source>
        <strain evidence="18">OHB3-1</strain>
    </source>
</reference>
<evidence type="ECO:0000256" key="11">
    <source>
        <dbReference type="ARBA" id="ARBA00023136"/>
    </source>
</evidence>
<keyword evidence="10 13" id="KW-0406">Ion transport</keyword>
<feature type="transmembrane region" description="Helical" evidence="13">
    <location>
        <begin position="92"/>
        <end position="116"/>
    </location>
</feature>
<dbReference type="AlphaFoldDB" id="A0A6J1CJ81"/>
<keyword evidence="5 13" id="KW-0812">Transmembrane</keyword>
<dbReference type="InterPro" id="IPR000595">
    <property type="entry name" value="cNMP-bd_dom"/>
</dbReference>
<dbReference type="CDD" id="cd00038">
    <property type="entry name" value="CAP_ED"/>
    <property type="match status" value="1"/>
</dbReference>
<keyword evidence="11 13" id="KW-0472">Membrane</keyword>
<dbReference type="SUPFAM" id="SSF51206">
    <property type="entry name" value="cAMP-binding domain-like"/>
    <property type="match status" value="1"/>
</dbReference>
<dbReference type="GO" id="GO:0005249">
    <property type="term" value="F:voltage-gated potassium channel activity"/>
    <property type="evidence" value="ECO:0007669"/>
    <property type="project" value="UniProtKB-UniRule"/>
</dbReference>
<keyword evidence="4 13" id="KW-0633">Potassium transport</keyword>
<evidence type="ECO:0000256" key="1">
    <source>
        <dbReference type="ARBA" id="ARBA00004141"/>
    </source>
</evidence>
<sequence>MSAMSETRSPLPLLFRRHSSGEIRNLTSVSSSLLPAFGTVVNDGYSNLNKFVIVPYDRRYRWWQTFLVVLVVYSAWASPFELAFKKVATGSLLPVDLVVDAFFALDILLTFFVAYLDKSTYLLVDDHKKIAVRYLTSLWFPMDIASTLPFQALYRIFTGKMNGNEVFGFLNLLRFWRLRRVSELFTRLEKDIRFSYFLTRLVKLICVTLLAVHSAGCFYYWLAIHHTDSENTWIGIEVPDFESRSIWLGYTYSIYWSIVTLATVGYGDLHAVNTGEKIFSICYMLFNIGLTAYLIGNMTNLIVHSCIRTFIMRDSINEILRYGSKNRLPEGLKDQMLAHMQLKFKTAELKQEEVLEDLPKAIRSSIAQHLFRQTVENAYLFKGLSEDLVVQLVSEMKAEYFPPKVDIIIQNEIPTDFYILVSGSVDVISYKNGTEQILSKLESPKMAGEIAVMLNIPQPFTVRTRRLSQVIRISHHHFKQIVQPNNDDGKNLFTNFAEHLKKLKKEEQDEIPYFSELLEDLDTEHTEPNETQNQRAQNYHGDQKMEGVPEASRPLPPTAPIRVIIHDHHPDESTKDGNSMGKLILLPESTEELFGLAEKRFGKRGSSILMADGSTVEDLNVLREGDRLFFV</sequence>
<comment type="subunit">
    <text evidence="13">The potassium channel is composed of a homo- or heterotetrameric complex of pore-forming subunits.</text>
</comment>
<evidence type="ECO:0000256" key="10">
    <source>
        <dbReference type="ARBA" id="ARBA00023065"/>
    </source>
</evidence>
<feature type="transmembrane region" description="Helical" evidence="13">
    <location>
        <begin position="247"/>
        <end position="266"/>
    </location>
</feature>
<evidence type="ECO:0000256" key="2">
    <source>
        <dbReference type="ARBA" id="ARBA00007929"/>
    </source>
</evidence>
<feature type="transmembrane region" description="Helical" evidence="13">
    <location>
        <begin position="278"/>
        <end position="296"/>
    </location>
</feature>
<evidence type="ECO:0000256" key="12">
    <source>
        <dbReference type="ARBA" id="ARBA00023303"/>
    </source>
</evidence>
<keyword evidence="12 13" id="KW-0407">Ion channel</keyword>
<dbReference type="RefSeq" id="XP_022140963.1">
    <property type="nucleotide sequence ID" value="XM_022285271.1"/>
</dbReference>
<dbReference type="SMART" id="SM00100">
    <property type="entry name" value="cNMP"/>
    <property type="match status" value="1"/>
</dbReference>
<keyword evidence="3 13" id="KW-0813">Transport</keyword>
<dbReference type="FunFam" id="1.10.287.70:FF:000123">
    <property type="entry name" value="Potassium channel KAT3"/>
    <property type="match status" value="1"/>
</dbReference>
<evidence type="ECO:0000256" key="3">
    <source>
        <dbReference type="ARBA" id="ARBA00022448"/>
    </source>
</evidence>
<organism evidence="17 18">
    <name type="scientific">Momordica charantia</name>
    <name type="common">Bitter gourd</name>
    <name type="synonym">Balsam pear</name>
    <dbReference type="NCBI Taxonomy" id="3673"/>
    <lineage>
        <taxon>Eukaryota</taxon>
        <taxon>Viridiplantae</taxon>
        <taxon>Streptophyta</taxon>
        <taxon>Embryophyta</taxon>
        <taxon>Tracheophyta</taxon>
        <taxon>Spermatophyta</taxon>
        <taxon>Magnoliopsida</taxon>
        <taxon>eudicotyledons</taxon>
        <taxon>Gunneridae</taxon>
        <taxon>Pentapetalae</taxon>
        <taxon>rosids</taxon>
        <taxon>fabids</taxon>
        <taxon>Cucurbitales</taxon>
        <taxon>Cucurbitaceae</taxon>
        <taxon>Momordiceae</taxon>
        <taxon>Momordica</taxon>
    </lineage>
</organism>
<evidence type="ECO:0000256" key="9">
    <source>
        <dbReference type="ARBA" id="ARBA00022989"/>
    </source>
</evidence>
<dbReference type="GO" id="GO:0034702">
    <property type="term" value="C:monoatomic ion channel complex"/>
    <property type="evidence" value="ECO:0007669"/>
    <property type="project" value="UniProtKB-KW"/>
</dbReference>
<dbReference type="SUPFAM" id="SSF81324">
    <property type="entry name" value="Voltage-gated potassium channels"/>
    <property type="match status" value="1"/>
</dbReference>
<evidence type="ECO:0000256" key="8">
    <source>
        <dbReference type="ARBA" id="ARBA00022958"/>
    </source>
</evidence>
<name>A0A6J1CJ81_MOMCH</name>
<dbReference type="Pfam" id="PF00520">
    <property type="entry name" value="Ion_trans"/>
    <property type="match status" value="1"/>
</dbReference>
<dbReference type="GeneID" id="111011488"/>
<evidence type="ECO:0000259" key="16">
    <source>
        <dbReference type="PROSITE" id="PS51490"/>
    </source>
</evidence>
<feature type="domain" description="Cyclic nucleotide-binding" evidence="15">
    <location>
        <begin position="380"/>
        <end position="499"/>
    </location>
</feature>
<keyword evidence="17" id="KW-1185">Reference proteome</keyword>
<evidence type="ECO:0000256" key="6">
    <source>
        <dbReference type="ARBA" id="ARBA00022826"/>
    </source>
</evidence>
<keyword evidence="6 13" id="KW-0631">Potassium channel</keyword>
<dbReference type="OrthoDB" id="426293at2759"/>
<evidence type="ECO:0000256" key="4">
    <source>
        <dbReference type="ARBA" id="ARBA00022538"/>
    </source>
</evidence>
<dbReference type="PANTHER" id="PTHR45743">
    <property type="entry name" value="POTASSIUM CHANNEL AKT1"/>
    <property type="match status" value="1"/>
</dbReference>
<dbReference type="Pfam" id="PF11834">
    <property type="entry name" value="KHA"/>
    <property type="match status" value="1"/>
</dbReference>
<evidence type="ECO:0000313" key="17">
    <source>
        <dbReference type="Proteomes" id="UP000504603"/>
    </source>
</evidence>
<dbReference type="Gene3D" id="2.60.120.10">
    <property type="entry name" value="Jelly Rolls"/>
    <property type="match status" value="1"/>
</dbReference>
<dbReference type="InterPro" id="IPR018490">
    <property type="entry name" value="cNMP-bd_dom_sf"/>
</dbReference>
<dbReference type="PRINTS" id="PR01463">
    <property type="entry name" value="EAGCHANLFMLY"/>
</dbReference>
<keyword evidence="8 13" id="KW-0630">Potassium</keyword>
<dbReference type="InterPro" id="IPR005821">
    <property type="entry name" value="Ion_trans_dom"/>
</dbReference>
<dbReference type="PANTHER" id="PTHR45743:SF27">
    <property type="entry name" value="POTASSIUM CHANNEL KAT3"/>
    <property type="match status" value="1"/>
</dbReference>
<comment type="domain">
    <text evidence="13">The segment S4 is probably the voltage-sensor and is characterized by a series of positively charged amino acids. The pore-forming region H5 is enclosed by the transmembrane segments S5 and S6 in the Shaker-type (1P/6TM) and contains the GYGD signature motif which seems to be involved in potassium selectivity.</text>
</comment>
<gene>
    <name evidence="18" type="primary">LOC111011488</name>
</gene>
<dbReference type="Proteomes" id="UP000504603">
    <property type="component" value="Unplaced"/>
</dbReference>
<dbReference type="PROSITE" id="PS50042">
    <property type="entry name" value="CNMP_BINDING_3"/>
    <property type="match status" value="1"/>
</dbReference>
<comment type="domain">
    <text evidence="13">The KHA domain (rich in hydrophobic and acidic residues) present in the C-terminal part is likely to be important for tetramerization.</text>
</comment>
<feature type="region of interest" description="Disordered" evidence="14">
    <location>
        <begin position="524"/>
        <end position="558"/>
    </location>
</feature>
<keyword evidence="7 13" id="KW-0851">Voltage-gated channel</keyword>
<dbReference type="InterPro" id="IPR021789">
    <property type="entry name" value="KHA_dom"/>
</dbReference>
<dbReference type="Gene3D" id="1.10.287.70">
    <property type="match status" value="1"/>
</dbReference>